<protein>
    <submittedName>
        <fullName evidence="1">Uncharacterized protein</fullName>
    </submittedName>
</protein>
<dbReference type="PANTHER" id="PTHR43781">
    <property type="entry name" value="SACCHAROPINE DEHYDROGENASE"/>
    <property type="match status" value="1"/>
</dbReference>
<sequence length="170" mass="18306">MSRASAISAAESITGECLQVVNGSFAAMDTGETIKFNFADGNGDVTSFLVKLLDLLTLQRSTSVLNIRTYVLANGDSFPTGDLQSLPDDPTDAQREASPYSAAVTITFQDETFRTTVLHTVNGYTFTAIATVQATKRVLDHQVKAGFQTPVQVFGKDFIHSVPGSEIKHL</sequence>
<dbReference type="AlphaFoldDB" id="A0AAD6HX81"/>
<evidence type="ECO:0000313" key="1">
    <source>
        <dbReference type="EMBL" id="KAJ5741005.1"/>
    </source>
</evidence>
<dbReference type="PANTHER" id="PTHR43781:SF1">
    <property type="entry name" value="SACCHAROPINE DEHYDROGENASE"/>
    <property type="match status" value="1"/>
</dbReference>
<comment type="caution">
    <text evidence="1">The sequence shown here is derived from an EMBL/GenBank/DDBJ whole genome shotgun (WGS) entry which is preliminary data.</text>
</comment>
<proteinExistence type="predicted"/>
<reference evidence="1" key="2">
    <citation type="submission" date="2023-01" db="EMBL/GenBank/DDBJ databases">
        <authorList>
            <person name="Petersen C."/>
        </authorList>
    </citation>
    <scope>NUCLEOTIDE SEQUENCE</scope>
    <source>
        <strain evidence="1">IBT 17514</strain>
    </source>
</reference>
<name>A0AAD6HX81_9EURO</name>
<accession>A0AAD6HX81</accession>
<dbReference type="EMBL" id="JAQJAN010000001">
    <property type="protein sequence ID" value="KAJ5741005.1"/>
    <property type="molecule type" value="Genomic_DNA"/>
</dbReference>
<evidence type="ECO:0000313" key="2">
    <source>
        <dbReference type="Proteomes" id="UP001215712"/>
    </source>
</evidence>
<reference evidence="1" key="1">
    <citation type="journal article" date="2023" name="IMA Fungus">
        <title>Comparative genomic study of the Penicillium genus elucidates a diverse pangenome and 15 lateral gene transfer events.</title>
        <authorList>
            <person name="Petersen C."/>
            <person name="Sorensen T."/>
            <person name="Nielsen M.R."/>
            <person name="Sondergaard T.E."/>
            <person name="Sorensen J.L."/>
            <person name="Fitzpatrick D.A."/>
            <person name="Frisvad J.C."/>
            <person name="Nielsen K.L."/>
        </authorList>
    </citation>
    <scope>NUCLEOTIDE SEQUENCE</scope>
    <source>
        <strain evidence="1">IBT 17514</strain>
    </source>
</reference>
<dbReference type="Proteomes" id="UP001215712">
    <property type="component" value="Unassembled WGS sequence"/>
</dbReference>
<organism evidence="1 2">
    <name type="scientific">Penicillium malachiteum</name>
    <dbReference type="NCBI Taxonomy" id="1324776"/>
    <lineage>
        <taxon>Eukaryota</taxon>
        <taxon>Fungi</taxon>
        <taxon>Dikarya</taxon>
        <taxon>Ascomycota</taxon>
        <taxon>Pezizomycotina</taxon>
        <taxon>Eurotiomycetes</taxon>
        <taxon>Eurotiomycetidae</taxon>
        <taxon>Eurotiales</taxon>
        <taxon>Aspergillaceae</taxon>
        <taxon>Penicillium</taxon>
    </lineage>
</organism>
<keyword evidence="2" id="KW-1185">Reference proteome</keyword>
<gene>
    <name evidence="1" type="ORF">N7493_000877</name>
</gene>